<feature type="compositionally biased region" description="Polar residues" evidence="1">
    <location>
        <begin position="109"/>
        <end position="119"/>
    </location>
</feature>
<evidence type="ECO:0000313" key="2">
    <source>
        <dbReference type="EMBL" id="ORB49220.1"/>
    </source>
</evidence>
<comment type="caution">
    <text evidence="2">The sequence shown here is derived from an EMBL/GenBank/DDBJ whole genome shotgun (WGS) entry which is preliminary data.</text>
</comment>
<evidence type="ECO:0008006" key="4">
    <source>
        <dbReference type="Google" id="ProtNLM"/>
    </source>
</evidence>
<dbReference type="Pfam" id="PF10698">
    <property type="entry name" value="DUF2505"/>
    <property type="match status" value="1"/>
</dbReference>
<protein>
    <recommendedName>
        <fullName evidence="4">DUF2505 domain-containing protein</fullName>
    </recommendedName>
</protein>
<dbReference type="OrthoDB" id="5178774at2"/>
<dbReference type="InterPro" id="IPR019639">
    <property type="entry name" value="DUF2505"/>
</dbReference>
<gene>
    <name evidence="2" type="ORF">BST42_23480</name>
</gene>
<evidence type="ECO:0000313" key="3">
    <source>
        <dbReference type="Proteomes" id="UP000192534"/>
    </source>
</evidence>
<evidence type="ECO:0000256" key="1">
    <source>
        <dbReference type="SAM" id="MobiDB-lite"/>
    </source>
</evidence>
<dbReference type="EMBL" id="MVIH01000015">
    <property type="protein sequence ID" value="ORB49220.1"/>
    <property type="molecule type" value="Genomic_DNA"/>
</dbReference>
<dbReference type="Proteomes" id="UP000192534">
    <property type="component" value="Unassembled WGS sequence"/>
</dbReference>
<feature type="region of interest" description="Disordered" evidence="1">
    <location>
        <begin position="97"/>
        <end position="119"/>
    </location>
</feature>
<accession>A0A1X0IM48</accession>
<reference evidence="2 3" key="1">
    <citation type="submission" date="2016-12" db="EMBL/GenBank/DDBJ databases">
        <title>The new phylogeny of genus Mycobacterium.</title>
        <authorList>
            <person name="Tortoli E."/>
            <person name="Trovato A."/>
            <person name="Cirillo D.M."/>
        </authorList>
    </citation>
    <scope>NUCLEOTIDE SEQUENCE [LARGE SCALE GENOMIC DNA]</scope>
    <source>
        <strain evidence="2 3">DSM 44223</strain>
    </source>
</reference>
<dbReference type="AlphaFoldDB" id="A0A1X0IM48"/>
<keyword evidence="3" id="KW-1185">Reference proteome</keyword>
<name>A0A1X0IM48_MYCRH</name>
<organism evidence="2 3">
    <name type="scientific">Mycolicibacterium rhodesiae</name>
    <name type="common">Mycobacterium rhodesiae</name>
    <dbReference type="NCBI Taxonomy" id="36814"/>
    <lineage>
        <taxon>Bacteria</taxon>
        <taxon>Bacillati</taxon>
        <taxon>Actinomycetota</taxon>
        <taxon>Actinomycetes</taxon>
        <taxon>Mycobacteriales</taxon>
        <taxon>Mycobacteriaceae</taxon>
        <taxon>Mycolicibacterium</taxon>
    </lineage>
</organism>
<dbReference type="RefSeq" id="WP_083121729.1">
    <property type="nucleotide sequence ID" value="NZ_JACKUO010000035.1"/>
</dbReference>
<sequence>MSRSFEIVSESAASVDAIHAAFGREDYWLDRLAGDAASTLDSFTVDAAGVIEVHITQHLGRQVLPSLVANFVPRDLKLLYRETWRLAGDGRVRGESNVTASGGLGASRADNTLSPSGTASQLRATGNVVVKIPLVGGKLEKSIGESLAKSIPATLRYTTTWIAEHS</sequence>
<proteinExistence type="predicted"/>